<evidence type="ECO:0000313" key="3">
    <source>
        <dbReference type="Proteomes" id="UP000285060"/>
    </source>
</evidence>
<sequence>MVLVCNDVHVPFTSPVPHAATSLWSAIEATTSQPFSAVNLVVHLGGQVSVQGNACVDEALALLRARATSRAPDNDNRVTIDLVKEQLRNIYRIHWNVADTRFDSTHVQALNAYVGKRCHRMDDAITDDGGARWSKLAQLLSQPISTLILACDQPLVDDSIEDTTAKVRIHPCSQHVHGQRSSMLQANYNSAYAHRLPYQGADLVRLLHVVLEWKGPANSLKYERHLVCICGNDYFGFDTVIQHAVSTATMRQIVVGPLCSEYSVDMLRAITYLPQGSIGHLATYRHNFDPAYWNHHFGYLSLLDHTKARPGAGQPAAYTVVVRDDVPMSTGPSPEEGTSSGLDFVLEPAATWYRAADLPAALLEATTSALTDESVLAMDRIKAILASGKAAEWTEAYGKTRHPTQSSTNVLHLTQALYPGLQHLFAIGGLDLRALTDVPSMYAMYAVLQSRTAYALGMVDLVGFQQLCFETIEVALRLTQRAKYLHTSTPPSATVPGASPPAPPTGGAAALIQSPRDERLQPDMVDRGKE</sequence>
<dbReference type="AlphaFoldDB" id="A0A3R6VPX9"/>
<feature type="compositionally biased region" description="Low complexity" evidence="1">
    <location>
        <begin position="488"/>
        <end position="497"/>
    </location>
</feature>
<dbReference type="Proteomes" id="UP000285060">
    <property type="component" value="Unassembled WGS sequence"/>
</dbReference>
<evidence type="ECO:0000313" key="2">
    <source>
        <dbReference type="EMBL" id="RHY21037.1"/>
    </source>
</evidence>
<reference evidence="2 3" key="1">
    <citation type="submission" date="2018-08" db="EMBL/GenBank/DDBJ databases">
        <title>Aphanomyces genome sequencing and annotation.</title>
        <authorList>
            <person name="Minardi D."/>
            <person name="Oidtmann B."/>
            <person name="Van Der Giezen M."/>
            <person name="Studholme D.J."/>
        </authorList>
    </citation>
    <scope>NUCLEOTIDE SEQUENCE [LARGE SCALE GENOMIC DNA]</scope>
    <source>
        <strain evidence="2 3">NJM0002</strain>
    </source>
</reference>
<dbReference type="VEuPathDB" id="FungiDB:H310_13471"/>
<name>A0A3R6VPX9_9STRA</name>
<feature type="compositionally biased region" description="Basic and acidic residues" evidence="1">
    <location>
        <begin position="515"/>
        <end position="530"/>
    </location>
</feature>
<dbReference type="EMBL" id="QUSY01002488">
    <property type="protein sequence ID" value="RHY21037.1"/>
    <property type="molecule type" value="Genomic_DNA"/>
</dbReference>
<accession>A0A3R6VPX9</accession>
<comment type="caution">
    <text evidence="2">The sequence shown here is derived from an EMBL/GenBank/DDBJ whole genome shotgun (WGS) entry which is preliminary data.</text>
</comment>
<gene>
    <name evidence="2" type="ORF">DYB32_010446</name>
</gene>
<protein>
    <submittedName>
        <fullName evidence="2">Uncharacterized protein</fullName>
    </submittedName>
</protein>
<feature type="region of interest" description="Disordered" evidence="1">
    <location>
        <begin position="488"/>
        <end position="530"/>
    </location>
</feature>
<organism evidence="2 3">
    <name type="scientific">Aphanomyces invadans</name>
    <dbReference type="NCBI Taxonomy" id="157072"/>
    <lineage>
        <taxon>Eukaryota</taxon>
        <taxon>Sar</taxon>
        <taxon>Stramenopiles</taxon>
        <taxon>Oomycota</taxon>
        <taxon>Saprolegniomycetes</taxon>
        <taxon>Saprolegniales</taxon>
        <taxon>Verrucalvaceae</taxon>
        <taxon>Aphanomyces</taxon>
    </lineage>
</organism>
<evidence type="ECO:0000256" key="1">
    <source>
        <dbReference type="SAM" id="MobiDB-lite"/>
    </source>
</evidence>
<proteinExistence type="predicted"/>
<keyword evidence="3" id="KW-1185">Reference proteome</keyword>